<keyword evidence="3" id="KW-1185">Reference proteome</keyword>
<gene>
    <name evidence="2" type="ORF">FHS29_001000</name>
</gene>
<keyword evidence="1" id="KW-1133">Transmembrane helix</keyword>
<reference evidence="2 3" key="1">
    <citation type="submission" date="2020-08" db="EMBL/GenBank/DDBJ databases">
        <title>Genomic Encyclopedia of Type Strains, Phase III (KMG-III): the genomes of soil and plant-associated and newly described type strains.</title>
        <authorList>
            <person name="Whitman W."/>
        </authorList>
    </citation>
    <scope>NUCLEOTIDE SEQUENCE [LARGE SCALE GENOMIC DNA]</scope>
    <source>
        <strain evidence="2 3">CECT 8640</strain>
    </source>
</reference>
<dbReference type="EMBL" id="JACHJN010000002">
    <property type="protein sequence ID" value="MBB5954430.1"/>
    <property type="molecule type" value="Genomic_DNA"/>
</dbReference>
<dbReference type="Gene3D" id="2.160.20.80">
    <property type="entry name" value="E3 ubiquitin-protein ligase SopA"/>
    <property type="match status" value="1"/>
</dbReference>
<feature type="transmembrane region" description="Helical" evidence="1">
    <location>
        <begin position="12"/>
        <end position="35"/>
    </location>
</feature>
<sequence length="457" mass="49923">MHEARELIDAYWPVLFAFLTLLAVWRLARAAFLVWSGQAVEKEPKRRSAVDGARGSMGWAVARWLLLATVLAGATGFGLFWLLGRPSLPSGASFTTTELLDLLKIGLAVVGGLGAVVALAVAYRKQQVSEAAHVIATRQEDRERTKYFNERYGRAAEQLGHDSFAVRLAGVYAMAGLADDWRAQRQTCVDVLCGYLRTPYPEDDRTEREVRQAIITTLLDQEGRSAGLELDFRGVEFEDLDLSRRSFAGSITFDKAVFHGDLTDFSGAEFRGTATFRGARFTATRTSFAEVTAQRAELDFSGAEFTGELVDFTAANLSDTKVHFTDSAIRDTTLDFRWLLAHHVALSFERAELRRATLDLSAVNVLPGSLTNRSRSQLVLRSADAEDSTIRFSGSRLNHAVLDADGGRFADCVLEADLVEAAHAGLSTEGVSPEGFAAGLRAMRRAGHPQVPGPSTD</sequence>
<proteinExistence type="predicted"/>
<accession>A0A841CBS1</accession>
<dbReference type="Pfam" id="PF13576">
    <property type="entry name" value="Pentapeptide_3"/>
    <property type="match status" value="1"/>
</dbReference>
<keyword evidence="1" id="KW-0472">Membrane</keyword>
<dbReference type="AlphaFoldDB" id="A0A841CBS1"/>
<feature type="transmembrane region" description="Helical" evidence="1">
    <location>
        <begin position="56"/>
        <end position="82"/>
    </location>
</feature>
<organism evidence="2 3">
    <name type="scientific">Saccharothrix tamanrassetensis</name>
    <dbReference type="NCBI Taxonomy" id="1051531"/>
    <lineage>
        <taxon>Bacteria</taxon>
        <taxon>Bacillati</taxon>
        <taxon>Actinomycetota</taxon>
        <taxon>Actinomycetes</taxon>
        <taxon>Pseudonocardiales</taxon>
        <taxon>Pseudonocardiaceae</taxon>
        <taxon>Saccharothrix</taxon>
    </lineage>
</organism>
<dbReference type="RefSeq" id="WP_184688723.1">
    <property type="nucleotide sequence ID" value="NZ_JACHJN010000002.1"/>
</dbReference>
<dbReference type="InterPro" id="IPR001646">
    <property type="entry name" value="5peptide_repeat"/>
</dbReference>
<evidence type="ECO:0000256" key="1">
    <source>
        <dbReference type="SAM" id="Phobius"/>
    </source>
</evidence>
<evidence type="ECO:0000313" key="2">
    <source>
        <dbReference type="EMBL" id="MBB5954430.1"/>
    </source>
</evidence>
<comment type="caution">
    <text evidence="2">The sequence shown here is derived from an EMBL/GenBank/DDBJ whole genome shotgun (WGS) entry which is preliminary data.</text>
</comment>
<evidence type="ECO:0000313" key="3">
    <source>
        <dbReference type="Proteomes" id="UP000547510"/>
    </source>
</evidence>
<feature type="transmembrane region" description="Helical" evidence="1">
    <location>
        <begin position="102"/>
        <end position="123"/>
    </location>
</feature>
<keyword evidence="1" id="KW-0812">Transmembrane</keyword>
<name>A0A841CBS1_9PSEU</name>
<dbReference type="Proteomes" id="UP000547510">
    <property type="component" value="Unassembled WGS sequence"/>
</dbReference>
<protein>
    <submittedName>
        <fullName evidence="2">Uncharacterized protein YjbI with pentapeptide repeats</fullName>
    </submittedName>
</protein>